<protein>
    <submittedName>
        <fullName evidence="9">Glutamate 5-kinase</fullName>
    </submittedName>
</protein>
<keyword evidence="7" id="KW-0067">ATP-binding</keyword>
<evidence type="ECO:0000256" key="5">
    <source>
        <dbReference type="ARBA" id="ARBA00022741"/>
    </source>
</evidence>
<keyword evidence="3" id="KW-0641">Proline biosynthesis</keyword>
<reference evidence="10" key="1">
    <citation type="journal article" date="2019" name="Int. J. Syst. Evol. Microbiol.">
        <title>The Global Catalogue of Microorganisms (GCM) 10K type strain sequencing project: providing services to taxonomists for standard genome sequencing and annotation.</title>
        <authorList>
            <consortium name="The Broad Institute Genomics Platform"/>
            <consortium name="The Broad Institute Genome Sequencing Center for Infectious Disease"/>
            <person name="Wu L."/>
            <person name="Ma J."/>
        </authorList>
    </citation>
    <scope>NUCLEOTIDE SEQUENCE [LARGE SCALE GENOMIC DNA]</scope>
    <source>
        <strain evidence="10">JCM 16924</strain>
    </source>
</reference>
<evidence type="ECO:0000259" key="8">
    <source>
        <dbReference type="Pfam" id="PF00696"/>
    </source>
</evidence>
<dbReference type="SUPFAM" id="SSF53633">
    <property type="entry name" value="Carbamate kinase-like"/>
    <property type="match status" value="1"/>
</dbReference>
<dbReference type="Pfam" id="PF00696">
    <property type="entry name" value="AA_kinase"/>
    <property type="match status" value="1"/>
</dbReference>
<evidence type="ECO:0000256" key="4">
    <source>
        <dbReference type="ARBA" id="ARBA00022679"/>
    </source>
</evidence>
<evidence type="ECO:0000313" key="10">
    <source>
        <dbReference type="Proteomes" id="UP001500456"/>
    </source>
</evidence>
<gene>
    <name evidence="9" type="primary">proB_1</name>
    <name evidence="9" type="ORF">GCM10022232_37260</name>
</gene>
<feature type="domain" description="Aspartate/glutamate/uridylate kinase" evidence="8">
    <location>
        <begin position="9"/>
        <end position="230"/>
    </location>
</feature>
<keyword evidence="2" id="KW-0028">Amino-acid biosynthesis</keyword>
<comment type="caution">
    <text evidence="9">The sequence shown here is derived from an EMBL/GenBank/DDBJ whole genome shotgun (WGS) entry which is preliminary data.</text>
</comment>
<dbReference type="EMBL" id="BAAAZX010000009">
    <property type="protein sequence ID" value="GAA3996859.1"/>
    <property type="molecule type" value="Genomic_DNA"/>
</dbReference>
<dbReference type="InterPro" id="IPR036393">
    <property type="entry name" value="AceGlu_kinase-like_sf"/>
</dbReference>
<dbReference type="InterPro" id="IPR015947">
    <property type="entry name" value="PUA-like_sf"/>
</dbReference>
<name>A0ABP7RFV0_9ACTN</name>
<keyword evidence="4" id="KW-0808">Transferase</keyword>
<dbReference type="PRINTS" id="PR00474">
    <property type="entry name" value="GLU5KINASE"/>
</dbReference>
<organism evidence="9 10">
    <name type="scientific">Streptomyces plumbiresistens</name>
    <dbReference type="NCBI Taxonomy" id="511811"/>
    <lineage>
        <taxon>Bacteria</taxon>
        <taxon>Bacillati</taxon>
        <taxon>Actinomycetota</taxon>
        <taxon>Actinomycetes</taxon>
        <taxon>Kitasatosporales</taxon>
        <taxon>Streptomycetaceae</taxon>
        <taxon>Streptomyces</taxon>
    </lineage>
</organism>
<dbReference type="PROSITE" id="PS50890">
    <property type="entry name" value="PUA"/>
    <property type="match status" value="1"/>
</dbReference>
<dbReference type="InterPro" id="IPR001048">
    <property type="entry name" value="Asp/Glu/Uridylate_kinase"/>
</dbReference>
<dbReference type="InterPro" id="IPR005715">
    <property type="entry name" value="Glu_5kinase/COase_Synthase"/>
</dbReference>
<sequence>MHSGMRPERVVIKIGTSSLISAGEPDPAKLSALADALLRLRNDGRQPVLVASGAIALGAARLPPEGRLGGAARQLAAAVGQGLLFESFRHSLEQRCLTAAQVLLTPVDVTGPEHHDSTRAVLESCLDTGLVPVVNENDTVMVRNNDVLAALLAAALGAERLVLLTDVPGLYESDPRRDANARRIPEVRAMTPEIERLAGAAARGPGTGGMQAKLCAAWIATLAGVPTVIAGADAEDAVVRAVRGEDIGTLVHARARDKQPGLRRLWRALSAPPAARLHGGPDTRRLVADGGPLTARHLRPGAEPFEADDVVDVLDPDGRVVARGRTRVASAALPGAAPDLSVLHHTEYISLLEE</sequence>
<evidence type="ECO:0000313" key="9">
    <source>
        <dbReference type="EMBL" id="GAA3996859.1"/>
    </source>
</evidence>
<dbReference type="InterPro" id="IPR001057">
    <property type="entry name" value="Glu/AcGlu_kinase"/>
</dbReference>
<accession>A0ABP7RFV0</accession>
<dbReference type="PANTHER" id="PTHR43654">
    <property type="entry name" value="GLUTAMATE 5-KINASE"/>
    <property type="match status" value="1"/>
</dbReference>
<dbReference type="NCBIfam" id="TIGR01027">
    <property type="entry name" value="proB"/>
    <property type="match status" value="1"/>
</dbReference>
<proteinExistence type="predicted"/>
<evidence type="ECO:0000256" key="3">
    <source>
        <dbReference type="ARBA" id="ARBA00022650"/>
    </source>
</evidence>
<dbReference type="SUPFAM" id="SSF88697">
    <property type="entry name" value="PUA domain-like"/>
    <property type="match status" value="1"/>
</dbReference>
<keyword evidence="10" id="KW-1185">Reference proteome</keyword>
<keyword evidence="5" id="KW-0547">Nucleotide-binding</keyword>
<keyword evidence="6" id="KW-0418">Kinase</keyword>
<dbReference type="InterPro" id="IPR011529">
    <property type="entry name" value="Glu_5kinase"/>
</dbReference>
<dbReference type="Proteomes" id="UP001500456">
    <property type="component" value="Unassembled WGS sequence"/>
</dbReference>
<evidence type="ECO:0000256" key="1">
    <source>
        <dbReference type="ARBA" id="ARBA00022490"/>
    </source>
</evidence>
<dbReference type="Gene3D" id="3.40.1160.10">
    <property type="entry name" value="Acetylglutamate kinase-like"/>
    <property type="match status" value="1"/>
</dbReference>
<evidence type="ECO:0000256" key="6">
    <source>
        <dbReference type="ARBA" id="ARBA00022777"/>
    </source>
</evidence>
<evidence type="ECO:0000256" key="2">
    <source>
        <dbReference type="ARBA" id="ARBA00022605"/>
    </source>
</evidence>
<evidence type="ECO:0000256" key="7">
    <source>
        <dbReference type="ARBA" id="ARBA00022840"/>
    </source>
</evidence>
<dbReference type="PIRSF" id="PIRSF000729">
    <property type="entry name" value="GK"/>
    <property type="match status" value="1"/>
</dbReference>
<dbReference type="PANTHER" id="PTHR43654:SF1">
    <property type="entry name" value="ISOPENTENYL PHOSPHATE KINASE"/>
    <property type="match status" value="1"/>
</dbReference>
<keyword evidence="1" id="KW-0963">Cytoplasm</keyword>